<proteinExistence type="predicted"/>
<dbReference type="PANTHER" id="PTHR24113:SF15">
    <property type="entry name" value="NACHT DOMAIN-CONTAINING PROTEIN"/>
    <property type="match status" value="1"/>
</dbReference>
<evidence type="ECO:0000313" key="2">
    <source>
        <dbReference type="Proteomes" id="UP001293791"/>
    </source>
</evidence>
<dbReference type="InterPro" id="IPR001611">
    <property type="entry name" value="Leu-rich_rpt"/>
</dbReference>
<dbReference type="InterPro" id="IPR032675">
    <property type="entry name" value="LRR_dom_sf"/>
</dbReference>
<dbReference type="RefSeq" id="WP_322498284.1">
    <property type="nucleotide sequence ID" value="NZ_JARGYT010000136.1"/>
</dbReference>
<accession>A0ABU5L9P0</accession>
<sequence>MPRDLPDINLVSDADKLNDENVNKSVVAEDLPGVDLQNDAEPSGACNFAFADIYNHDDNSFELRDDSVKVFDFKGFMLAFDRNLLSEVQSIDISNIPITSRDMWHLAHSICSILQFEGKIENLKLSNAKISDDVLSCLSWFFNNLLYGVESLDLSSNLITSGGFRVLAYALSSQYMSAPHISGIRSVYVGGNQIWDNGWLVGPFGGSPFMSGVSSVLRVLNMSSNQLVDSALINFVEVLNNNKGAFSNLEIFDLHNNKIGDRGAWSLNDAIDFGVLLSLTYVDLSENDGISSDTLKHTAKLTSSNRAHNVGINERSWYTEDDISILLHNYFAGDAYFIIAQTQIENYGLLAANIRHC</sequence>
<dbReference type="Pfam" id="PF13516">
    <property type="entry name" value="LRR_6"/>
    <property type="match status" value="1"/>
</dbReference>
<reference evidence="1 2" key="1">
    <citation type="submission" date="2023-02" db="EMBL/GenBank/DDBJ databases">
        <title>Host association and intracellularity evolved multiple times independently in the Rickettsiales.</title>
        <authorList>
            <person name="Castelli M."/>
            <person name="Nardi T."/>
            <person name="Gammuto L."/>
            <person name="Bellinzona G."/>
            <person name="Sabaneyeva E."/>
            <person name="Potekhin A."/>
            <person name="Serra V."/>
            <person name="Petroni G."/>
            <person name="Sassera D."/>
        </authorList>
    </citation>
    <scope>NUCLEOTIDE SEQUENCE [LARGE SCALE GENOMIC DNA]</scope>
    <source>
        <strain evidence="1 2">BOD18</strain>
    </source>
</reference>
<dbReference type="Gene3D" id="3.80.10.10">
    <property type="entry name" value="Ribonuclease Inhibitor"/>
    <property type="match status" value="1"/>
</dbReference>
<dbReference type="SUPFAM" id="SSF52047">
    <property type="entry name" value="RNI-like"/>
    <property type="match status" value="1"/>
</dbReference>
<evidence type="ECO:0000313" key="1">
    <source>
        <dbReference type="EMBL" id="MDZ5762841.1"/>
    </source>
</evidence>
<dbReference type="InterPro" id="IPR027038">
    <property type="entry name" value="RanGap"/>
</dbReference>
<keyword evidence="2" id="KW-1185">Reference proteome</keyword>
<name>A0ABU5L9P0_9RICK</name>
<organism evidence="1 2">
    <name type="scientific">Candidatus Cyrtobacter comes</name>
    <dbReference type="NCBI Taxonomy" id="675776"/>
    <lineage>
        <taxon>Bacteria</taxon>
        <taxon>Pseudomonadati</taxon>
        <taxon>Pseudomonadota</taxon>
        <taxon>Alphaproteobacteria</taxon>
        <taxon>Rickettsiales</taxon>
        <taxon>Candidatus Midichloriaceae</taxon>
        <taxon>Candidatus Cyrtobacter</taxon>
    </lineage>
</organism>
<dbReference type="PANTHER" id="PTHR24113">
    <property type="entry name" value="RAN GTPASE-ACTIVATING PROTEIN 1"/>
    <property type="match status" value="1"/>
</dbReference>
<comment type="caution">
    <text evidence="1">The sequence shown here is derived from an EMBL/GenBank/DDBJ whole genome shotgun (WGS) entry which is preliminary data.</text>
</comment>
<dbReference type="SMART" id="SM00368">
    <property type="entry name" value="LRR_RI"/>
    <property type="match status" value="3"/>
</dbReference>
<protein>
    <submittedName>
        <fullName evidence="1">Leucine-rich repeats protein</fullName>
    </submittedName>
</protein>
<dbReference type="EMBL" id="JARGYT010000136">
    <property type="protein sequence ID" value="MDZ5762841.1"/>
    <property type="molecule type" value="Genomic_DNA"/>
</dbReference>
<gene>
    <name evidence="1" type="ORF">Cyrtocomes_01237</name>
</gene>
<dbReference type="Proteomes" id="UP001293791">
    <property type="component" value="Unassembled WGS sequence"/>
</dbReference>